<dbReference type="AlphaFoldDB" id="B9S5I3"/>
<organism evidence="3 4">
    <name type="scientific">Ricinus communis</name>
    <name type="common">Castor bean</name>
    <dbReference type="NCBI Taxonomy" id="3988"/>
    <lineage>
        <taxon>Eukaryota</taxon>
        <taxon>Viridiplantae</taxon>
        <taxon>Streptophyta</taxon>
        <taxon>Embryophyta</taxon>
        <taxon>Tracheophyta</taxon>
        <taxon>Spermatophyta</taxon>
        <taxon>Magnoliopsida</taxon>
        <taxon>eudicotyledons</taxon>
        <taxon>Gunneridae</taxon>
        <taxon>Pentapetalae</taxon>
        <taxon>rosids</taxon>
        <taxon>fabids</taxon>
        <taxon>Malpighiales</taxon>
        <taxon>Euphorbiaceae</taxon>
        <taxon>Acalyphoideae</taxon>
        <taxon>Acalypheae</taxon>
        <taxon>Ricinus</taxon>
    </lineage>
</organism>
<dbReference type="PROSITE" id="PS51375">
    <property type="entry name" value="PPR"/>
    <property type="match status" value="1"/>
</dbReference>
<dbReference type="GO" id="GO:0009451">
    <property type="term" value="P:RNA modification"/>
    <property type="evidence" value="ECO:0007669"/>
    <property type="project" value="InterPro"/>
</dbReference>
<dbReference type="NCBIfam" id="TIGR00756">
    <property type="entry name" value="PPR"/>
    <property type="match status" value="1"/>
</dbReference>
<protein>
    <submittedName>
        <fullName evidence="3">Pentatricopeptide repeat-containing protein, putative</fullName>
    </submittedName>
</protein>
<dbReference type="EMBL" id="EQ973874">
    <property type="protein sequence ID" value="EEF41108.1"/>
    <property type="molecule type" value="Genomic_DNA"/>
</dbReference>
<dbReference type="InterPro" id="IPR046960">
    <property type="entry name" value="PPR_At4g14850-like_plant"/>
</dbReference>
<dbReference type="STRING" id="3988.B9S5I3"/>
<keyword evidence="4" id="KW-1185">Reference proteome</keyword>
<evidence type="ECO:0000313" key="4">
    <source>
        <dbReference type="Proteomes" id="UP000008311"/>
    </source>
</evidence>
<dbReference type="eggNOG" id="KOG4197">
    <property type="taxonomic scope" value="Eukaryota"/>
</dbReference>
<evidence type="ECO:0000256" key="2">
    <source>
        <dbReference type="PROSITE-ProRule" id="PRU00708"/>
    </source>
</evidence>
<keyword evidence="1" id="KW-0677">Repeat</keyword>
<name>B9S5I3_RICCO</name>
<sequence length="173" mass="19719">MAATLVYSHFSNSYTPEDVHRKQVDAPKTTPIPDVLVNSRIGKSSQFHKHQSKKPSLVRPNNLNLTRELTGFVNSGSMNNALDLFEKLNHSDTYIWNLVIRGFCNNGQKIHAKLIKIGLDLDIYVCNCLIDMYFGLGLVDHAENLFEEMPVRDLVSWNSMKCWILELNWIGLA</sequence>
<evidence type="ECO:0000313" key="3">
    <source>
        <dbReference type="EMBL" id="EEF41108.1"/>
    </source>
</evidence>
<gene>
    <name evidence="3" type="ORF">RCOM_0976600</name>
</gene>
<accession>B9S5I3</accession>
<dbReference type="Proteomes" id="UP000008311">
    <property type="component" value="Unassembled WGS sequence"/>
</dbReference>
<dbReference type="PANTHER" id="PTHR47926:SF513">
    <property type="entry name" value="PENTATRICOPEPTIDE REPEAT-CONTAINING PROTEIN"/>
    <property type="match status" value="1"/>
</dbReference>
<evidence type="ECO:0000256" key="1">
    <source>
        <dbReference type="ARBA" id="ARBA00022737"/>
    </source>
</evidence>
<feature type="repeat" description="PPR" evidence="2">
    <location>
        <begin position="122"/>
        <end position="156"/>
    </location>
</feature>
<dbReference type="GO" id="GO:0003723">
    <property type="term" value="F:RNA binding"/>
    <property type="evidence" value="ECO:0007669"/>
    <property type="project" value="InterPro"/>
</dbReference>
<reference evidence="4" key="1">
    <citation type="journal article" date="2010" name="Nat. Biotechnol.">
        <title>Draft genome sequence of the oilseed species Ricinus communis.</title>
        <authorList>
            <person name="Chan A.P."/>
            <person name="Crabtree J."/>
            <person name="Zhao Q."/>
            <person name="Lorenzi H."/>
            <person name="Orvis J."/>
            <person name="Puiu D."/>
            <person name="Melake-Berhan A."/>
            <person name="Jones K.M."/>
            <person name="Redman J."/>
            <person name="Chen G."/>
            <person name="Cahoon E.B."/>
            <person name="Gedil M."/>
            <person name="Stanke M."/>
            <person name="Haas B.J."/>
            <person name="Wortman J.R."/>
            <person name="Fraser-Liggett C.M."/>
            <person name="Ravel J."/>
            <person name="Rabinowicz P.D."/>
        </authorList>
    </citation>
    <scope>NUCLEOTIDE SEQUENCE [LARGE SCALE GENOMIC DNA]</scope>
    <source>
        <strain evidence="4">cv. Hale</strain>
    </source>
</reference>
<dbReference type="Pfam" id="PF01535">
    <property type="entry name" value="PPR"/>
    <property type="match status" value="2"/>
</dbReference>
<dbReference type="InParanoid" id="B9S5I3"/>
<dbReference type="InterPro" id="IPR002885">
    <property type="entry name" value="PPR_rpt"/>
</dbReference>
<proteinExistence type="predicted"/>
<dbReference type="InterPro" id="IPR011990">
    <property type="entry name" value="TPR-like_helical_dom_sf"/>
</dbReference>
<dbReference type="Gene3D" id="1.25.40.10">
    <property type="entry name" value="Tetratricopeptide repeat domain"/>
    <property type="match status" value="1"/>
</dbReference>
<dbReference type="PANTHER" id="PTHR47926">
    <property type="entry name" value="PENTATRICOPEPTIDE REPEAT-CONTAINING PROTEIN"/>
    <property type="match status" value="1"/>
</dbReference>